<gene>
    <name evidence="1" type="ORF">GCM10011588_65840</name>
</gene>
<evidence type="ECO:0000313" key="2">
    <source>
        <dbReference type="Proteomes" id="UP000638263"/>
    </source>
</evidence>
<evidence type="ECO:0000313" key="1">
    <source>
        <dbReference type="EMBL" id="GGL41912.1"/>
    </source>
</evidence>
<dbReference type="RefSeq" id="WP_229719170.1">
    <property type="nucleotide sequence ID" value="NZ_BMMH01000029.1"/>
</dbReference>
<name>A0A917VZ70_9NOCA</name>
<proteinExistence type="predicted"/>
<dbReference type="GO" id="GO:0016491">
    <property type="term" value="F:oxidoreductase activity"/>
    <property type="evidence" value="ECO:0007669"/>
    <property type="project" value="TreeGrafter"/>
</dbReference>
<accession>A0A917VZ70</accession>
<keyword evidence="2" id="KW-1185">Reference proteome</keyword>
<sequence length="110" mass="11656">MGRAEDGRRVYFGERSVAPYGALAERTLVPREEVWDVPDDVTAIAMGIAGTGILVPLEAARLGPGDRLLVLGGTGTLGQLGLQLGRHLGARKVLVDVAGAPVTRRDRQRS</sequence>
<dbReference type="SUPFAM" id="SSF51735">
    <property type="entry name" value="NAD(P)-binding Rossmann-fold domains"/>
    <property type="match status" value="1"/>
</dbReference>
<comment type="caution">
    <text evidence="1">The sequence shown here is derived from an EMBL/GenBank/DDBJ whole genome shotgun (WGS) entry which is preliminary data.</text>
</comment>
<dbReference type="InterPro" id="IPR036291">
    <property type="entry name" value="NAD(P)-bd_dom_sf"/>
</dbReference>
<protein>
    <recommendedName>
        <fullName evidence="3">Alcohol dehydrogenase-like C-terminal domain-containing protein</fullName>
    </recommendedName>
</protein>
<reference evidence="1" key="1">
    <citation type="journal article" date="2014" name="Int. J. Syst. Evol. Microbiol.">
        <title>Complete genome sequence of Corynebacterium casei LMG S-19264T (=DSM 44701T), isolated from a smear-ripened cheese.</title>
        <authorList>
            <consortium name="US DOE Joint Genome Institute (JGI-PGF)"/>
            <person name="Walter F."/>
            <person name="Albersmeier A."/>
            <person name="Kalinowski J."/>
            <person name="Ruckert C."/>
        </authorList>
    </citation>
    <scope>NUCLEOTIDE SEQUENCE</scope>
    <source>
        <strain evidence="1">CGMCC 4.3508</strain>
    </source>
</reference>
<evidence type="ECO:0008006" key="3">
    <source>
        <dbReference type="Google" id="ProtNLM"/>
    </source>
</evidence>
<dbReference type="Gene3D" id="3.90.180.10">
    <property type="entry name" value="Medium-chain alcohol dehydrogenases, catalytic domain"/>
    <property type="match status" value="1"/>
</dbReference>
<organism evidence="1 2">
    <name type="scientific">Nocardia jinanensis</name>
    <dbReference type="NCBI Taxonomy" id="382504"/>
    <lineage>
        <taxon>Bacteria</taxon>
        <taxon>Bacillati</taxon>
        <taxon>Actinomycetota</taxon>
        <taxon>Actinomycetes</taxon>
        <taxon>Mycobacteriales</taxon>
        <taxon>Nocardiaceae</taxon>
        <taxon>Nocardia</taxon>
    </lineage>
</organism>
<reference evidence="1" key="2">
    <citation type="submission" date="2020-09" db="EMBL/GenBank/DDBJ databases">
        <authorList>
            <person name="Sun Q."/>
            <person name="Zhou Y."/>
        </authorList>
    </citation>
    <scope>NUCLEOTIDE SEQUENCE</scope>
    <source>
        <strain evidence="1">CGMCC 4.3508</strain>
    </source>
</reference>
<dbReference type="Proteomes" id="UP000638263">
    <property type="component" value="Unassembled WGS sequence"/>
</dbReference>
<dbReference type="PANTHER" id="PTHR43677">
    <property type="entry name" value="SHORT-CHAIN DEHYDROGENASE/REDUCTASE"/>
    <property type="match status" value="1"/>
</dbReference>
<dbReference type="AlphaFoldDB" id="A0A917VZ70"/>
<dbReference type="PANTHER" id="PTHR43677:SF4">
    <property type="entry name" value="QUINONE OXIDOREDUCTASE-LIKE PROTEIN 2"/>
    <property type="match status" value="1"/>
</dbReference>
<dbReference type="InterPro" id="IPR051397">
    <property type="entry name" value="Zn-ADH-like_protein"/>
</dbReference>
<dbReference type="EMBL" id="BMMH01000029">
    <property type="protein sequence ID" value="GGL41912.1"/>
    <property type="molecule type" value="Genomic_DNA"/>
</dbReference>